<evidence type="ECO:0000313" key="2">
    <source>
        <dbReference type="Proteomes" id="UP000645828"/>
    </source>
</evidence>
<evidence type="ECO:0000313" key="1">
    <source>
        <dbReference type="EMBL" id="CAD7680517.1"/>
    </source>
</evidence>
<name>A0A811YSK8_NYCPR</name>
<dbReference type="Proteomes" id="UP000645828">
    <property type="component" value="Unassembled WGS sequence"/>
</dbReference>
<dbReference type="AlphaFoldDB" id="A0A811YSK8"/>
<accession>A0A811YSK8</accession>
<reference evidence="1" key="1">
    <citation type="submission" date="2020-12" db="EMBL/GenBank/DDBJ databases">
        <authorList>
            <consortium name="Molecular Ecology Group"/>
        </authorList>
    </citation>
    <scope>NUCLEOTIDE SEQUENCE</scope>
    <source>
        <strain evidence="1">TBG_1078</strain>
    </source>
</reference>
<dbReference type="EMBL" id="CAJHUB010000749">
    <property type="protein sequence ID" value="CAD7680517.1"/>
    <property type="molecule type" value="Genomic_DNA"/>
</dbReference>
<organism evidence="1 2">
    <name type="scientific">Nyctereutes procyonoides</name>
    <name type="common">Raccoon dog</name>
    <name type="synonym">Canis procyonoides</name>
    <dbReference type="NCBI Taxonomy" id="34880"/>
    <lineage>
        <taxon>Eukaryota</taxon>
        <taxon>Metazoa</taxon>
        <taxon>Chordata</taxon>
        <taxon>Craniata</taxon>
        <taxon>Vertebrata</taxon>
        <taxon>Euteleostomi</taxon>
        <taxon>Mammalia</taxon>
        <taxon>Eutheria</taxon>
        <taxon>Laurasiatheria</taxon>
        <taxon>Carnivora</taxon>
        <taxon>Caniformia</taxon>
        <taxon>Canidae</taxon>
        <taxon>Nyctereutes</taxon>
    </lineage>
</organism>
<gene>
    <name evidence="1" type="ORF">NYPRO_LOCUS13309</name>
</gene>
<protein>
    <submittedName>
        <fullName evidence="1">(raccoon dog) hypothetical protein</fullName>
    </submittedName>
</protein>
<keyword evidence="2" id="KW-1185">Reference proteome</keyword>
<sequence>MANSAVLMQLIRVGLEVSKQYFITSLNRNRAILIEDGGHFISLYVGSNKFCIKSVILYALYQVKTGGLPVYLQTGISRLRVQTHLPSPPSGAQRRVGGYSVYKLRVRPFIH</sequence>
<proteinExistence type="predicted"/>
<comment type="caution">
    <text evidence="1">The sequence shown here is derived from an EMBL/GenBank/DDBJ whole genome shotgun (WGS) entry which is preliminary data.</text>
</comment>